<keyword evidence="2" id="KW-1185">Reference proteome</keyword>
<evidence type="ECO:0000313" key="1">
    <source>
        <dbReference type="EMBL" id="CAD1477721.1"/>
    </source>
</evidence>
<feature type="non-terminal residue" evidence="1">
    <location>
        <position position="33"/>
    </location>
</feature>
<sequence>MEVEIGVKVEVEMEIGTRRRWDSEAVLFCWDEL</sequence>
<evidence type="ECO:0000313" key="2">
    <source>
        <dbReference type="Proteomes" id="UP000752696"/>
    </source>
</evidence>
<dbReference type="AlphaFoldDB" id="A0A6V7HCP4"/>
<organism evidence="1 2">
    <name type="scientific">Heterotrigona itama</name>
    <dbReference type="NCBI Taxonomy" id="395501"/>
    <lineage>
        <taxon>Eukaryota</taxon>
        <taxon>Metazoa</taxon>
        <taxon>Ecdysozoa</taxon>
        <taxon>Arthropoda</taxon>
        <taxon>Hexapoda</taxon>
        <taxon>Insecta</taxon>
        <taxon>Pterygota</taxon>
        <taxon>Neoptera</taxon>
        <taxon>Endopterygota</taxon>
        <taxon>Hymenoptera</taxon>
        <taxon>Apocrita</taxon>
        <taxon>Aculeata</taxon>
        <taxon>Apoidea</taxon>
        <taxon>Anthophila</taxon>
        <taxon>Apidae</taxon>
        <taxon>Heterotrigona</taxon>
    </lineage>
</organism>
<protein>
    <submittedName>
        <fullName evidence="1">Uncharacterized protein</fullName>
    </submittedName>
</protein>
<dbReference type="EMBL" id="CAJDYZ010010197">
    <property type="protein sequence ID" value="CAD1477721.1"/>
    <property type="molecule type" value="Genomic_DNA"/>
</dbReference>
<comment type="caution">
    <text evidence="1">The sequence shown here is derived from an EMBL/GenBank/DDBJ whole genome shotgun (WGS) entry which is preliminary data.</text>
</comment>
<gene>
    <name evidence="1" type="ORF">MHI_LOCUS749343</name>
</gene>
<proteinExistence type="predicted"/>
<dbReference type="Proteomes" id="UP000752696">
    <property type="component" value="Unassembled WGS sequence"/>
</dbReference>
<accession>A0A6V7HCP4</accession>
<reference evidence="1" key="1">
    <citation type="submission" date="2020-07" db="EMBL/GenBank/DDBJ databases">
        <authorList>
            <person name="Nazaruddin N."/>
        </authorList>
    </citation>
    <scope>NUCLEOTIDE SEQUENCE</scope>
</reference>
<name>A0A6V7HCP4_9HYME</name>